<keyword evidence="1" id="KW-0433">Leucine-rich repeat</keyword>
<evidence type="ECO:0008006" key="6">
    <source>
        <dbReference type="Google" id="ProtNLM"/>
    </source>
</evidence>
<dbReference type="Gene3D" id="3.80.10.10">
    <property type="entry name" value="Ribonuclease Inhibitor"/>
    <property type="match status" value="1"/>
</dbReference>
<dbReference type="SUPFAM" id="SSF52058">
    <property type="entry name" value="L domain-like"/>
    <property type="match status" value="1"/>
</dbReference>
<evidence type="ECO:0000256" key="1">
    <source>
        <dbReference type="ARBA" id="ARBA00022614"/>
    </source>
</evidence>
<dbReference type="Proteomes" id="UP000595437">
    <property type="component" value="Chromosome 4"/>
</dbReference>
<evidence type="ECO:0000313" key="5">
    <source>
        <dbReference type="Proteomes" id="UP000595437"/>
    </source>
</evidence>
<organism evidence="4 5">
    <name type="scientific">Caligus rogercresseyi</name>
    <name type="common">Sea louse</name>
    <dbReference type="NCBI Taxonomy" id="217165"/>
    <lineage>
        <taxon>Eukaryota</taxon>
        <taxon>Metazoa</taxon>
        <taxon>Ecdysozoa</taxon>
        <taxon>Arthropoda</taxon>
        <taxon>Crustacea</taxon>
        <taxon>Multicrustacea</taxon>
        <taxon>Hexanauplia</taxon>
        <taxon>Copepoda</taxon>
        <taxon>Siphonostomatoida</taxon>
        <taxon>Caligidae</taxon>
        <taxon>Caligus</taxon>
    </lineage>
</organism>
<evidence type="ECO:0000256" key="2">
    <source>
        <dbReference type="ARBA" id="ARBA00022729"/>
    </source>
</evidence>
<keyword evidence="2" id="KW-0732">Signal</keyword>
<feature type="non-terminal residue" evidence="4">
    <location>
        <position position="1"/>
    </location>
</feature>
<dbReference type="InterPro" id="IPR001611">
    <property type="entry name" value="Leu-rich_rpt"/>
</dbReference>
<gene>
    <name evidence="4" type="ORF">FKW44_006783</name>
</gene>
<proteinExistence type="predicted"/>
<evidence type="ECO:0000256" key="3">
    <source>
        <dbReference type="ARBA" id="ARBA00022737"/>
    </source>
</evidence>
<dbReference type="AlphaFoldDB" id="A0A7T8KDV2"/>
<keyword evidence="3" id="KW-0677">Repeat</keyword>
<dbReference type="Pfam" id="PF13855">
    <property type="entry name" value="LRR_8"/>
    <property type="match status" value="1"/>
</dbReference>
<dbReference type="OrthoDB" id="6380985at2759"/>
<dbReference type="EMBL" id="CP045893">
    <property type="protein sequence ID" value="QQP54076.1"/>
    <property type="molecule type" value="Genomic_DNA"/>
</dbReference>
<keyword evidence="5" id="KW-1185">Reference proteome</keyword>
<name>A0A7T8KDV2_CALRO</name>
<dbReference type="PANTHER" id="PTHR24366">
    <property type="entry name" value="IG(IMMUNOGLOBULIN) AND LRR(LEUCINE RICH REPEAT) DOMAINS"/>
    <property type="match status" value="1"/>
</dbReference>
<reference evidence="5" key="1">
    <citation type="submission" date="2021-01" db="EMBL/GenBank/DDBJ databases">
        <title>Caligus Genome Assembly.</title>
        <authorList>
            <person name="Gallardo-Escarate C."/>
        </authorList>
    </citation>
    <scope>NUCLEOTIDE SEQUENCE [LARGE SCALE GENOMIC DNA]</scope>
</reference>
<accession>A0A7T8KDV2</accession>
<dbReference type="PANTHER" id="PTHR24366:SF161">
    <property type="entry name" value="TIR DOMAIN-CONTAINING PROTEIN"/>
    <property type="match status" value="1"/>
</dbReference>
<protein>
    <recommendedName>
        <fullName evidence="6">Chaoptin</fullName>
    </recommendedName>
</protein>
<evidence type="ECO:0000313" key="4">
    <source>
        <dbReference type="EMBL" id="QQP54076.1"/>
    </source>
</evidence>
<sequence length="96" mass="11163">FLTKLVKIDLSHNHIVSVTKRAFSSQKDLIDLNLENNKVNQINNMTFYGLSNLQVLISDPTTSRPFVDNLFFLRRSFRRLTSLGIESHTWIILPFL</sequence>
<dbReference type="InterPro" id="IPR032675">
    <property type="entry name" value="LRR_dom_sf"/>
</dbReference>
<feature type="non-terminal residue" evidence="4">
    <location>
        <position position="96"/>
    </location>
</feature>